<protein>
    <submittedName>
        <fullName evidence="1">Uncharacterized protein</fullName>
    </submittedName>
</protein>
<dbReference type="EMBL" id="QPJK01000007">
    <property type="protein sequence ID" value="RCW68793.1"/>
    <property type="molecule type" value="Genomic_DNA"/>
</dbReference>
<sequence length="253" mass="27090">MPTWRACAAASKGNALALLGKAALAMWWDMAPAARADFEHWHAHEHFPERLGIPGFRRASRWRAADGGEGVFVLYELEDHGVLSSPAYLARLNAPTPWSTRLMPQHRAMVRSQCRVLESRGGATAGHLLALRLSPAAGAHERLRAALGTLAAECVLQPGLAGLHLLRHETPAIAQTAEQQLRGAGDRHADWVLLACGYDEAAVTALWQGPLADAGLMAMGAAGAAQRSRYQLAYAALPADVADVAHVAERQPD</sequence>
<organism evidence="1 2">
    <name type="scientific">Pseudorhodoferax soli</name>
    <dbReference type="NCBI Taxonomy" id="545864"/>
    <lineage>
        <taxon>Bacteria</taxon>
        <taxon>Pseudomonadati</taxon>
        <taxon>Pseudomonadota</taxon>
        <taxon>Betaproteobacteria</taxon>
        <taxon>Burkholderiales</taxon>
        <taxon>Comamonadaceae</taxon>
    </lineage>
</organism>
<accession>A0A368XLF0</accession>
<dbReference type="AlphaFoldDB" id="A0A368XLF0"/>
<proteinExistence type="predicted"/>
<evidence type="ECO:0000313" key="1">
    <source>
        <dbReference type="EMBL" id="RCW68793.1"/>
    </source>
</evidence>
<name>A0A368XLF0_9BURK</name>
<comment type="caution">
    <text evidence="1">The sequence shown here is derived from an EMBL/GenBank/DDBJ whole genome shotgun (WGS) entry which is preliminary data.</text>
</comment>
<evidence type="ECO:0000313" key="2">
    <source>
        <dbReference type="Proteomes" id="UP000252884"/>
    </source>
</evidence>
<reference evidence="1 2" key="1">
    <citation type="submission" date="2018-07" db="EMBL/GenBank/DDBJ databases">
        <title>Genomic Encyclopedia of Type Strains, Phase IV (KMG-IV): sequencing the most valuable type-strain genomes for metagenomic binning, comparative biology and taxonomic classification.</title>
        <authorList>
            <person name="Goeker M."/>
        </authorList>
    </citation>
    <scope>NUCLEOTIDE SEQUENCE [LARGE SCALE GENOMIC DNA]</scope>
    <source>
        <strain evidence="1 2">DSM 21634</strain>
    </source>
</reference>
<gene>
    <name evidence="1" type="ORF">DES41_107315</name>
</gene>
<dbReference type="Proteomes" id="UP000252884">
    <property type="component" value="Unassembled WGS sequence"/>
</dbReference>
<keyword evidence="2" id="KW-1185">Reference proteome</keyword>